<dbReference type="Pfam" id="PF00239">
    <property type="entry name" value="Resolvase"/>
    <property type="match status" value="1"/>
</dbReference>
<dbReference type="PROSITE" id="PS51737">
    <property type="entry name" value="RECOMBINASE_DNA_BIND"/>
    <property type="match status" value="1"/>
</dbReference>
<dbReference type="InterPro" id="IPR011109">
    <property type="entry name" value="DNA_bind_recombinase_dom"/>
</dbReference>
<feature type="region of interest" description="Disordered" evidence="1">
    <location>
        <begin position="1"/>
        <end position="20"/>
    </location>
</feature>
<gene>
    <name evidence="4" type="ORF">CCE28_02700</name>
</gene>
<dbReference type="PANTHER" id="PTHR30461">
    <property type="entry name" value="DNA-INVERTASE FROM LAMBDOID PROPHAGE"/>
    <property type="match status" value="1"/>
</dbReference>
<dbReference type="Pfam" id="PF07508">
    <property type="entry name" value="Recombinase"/>
    <property type="match status" value="1"/>
</dbReference>
<feature type="domain" description="Resolvase/invertase-type recombinase catalytic" evidence="2">
    <location>
        <begin position="3"/>
        <end position="147"/>
    </location>
</feature>
<keyword evidence="5" id="KW-1185">Reference proteome</keyword>
<dbReference type="OrthoDB" id="9781670at2"/>
<dbReference type="Gene3D" id="3.40.50.1390">
    <property type="entry name" value="Resolvase, N-terminal catalytic domain"/>
    <property type="match status" value="1"/>
</dbReference>
<evidence type="ECO:0000259" key="2">
    <source>
        <dbReference type="PROSITE" id="PS51736"/>
    </source>
</evidence>
<dbReference type="GO" id="GO:0003677">
    <property type="term" value="F:DNA binding"/>
    <property type="evidence" value="ECO:0007669"/>
    <property type="project" value="InterPro"/>
</dbReference>
<evidence type="ECO:0000259" key="3">
    <source>
        <dbReference type="PROSITE" id="PS51737"/>
    </source>
</evidence>
<dbReference type="EMBL" id="NIBG01000001">
    <property type="protein sequence ID" value="PAB61356.1"/>
    <property type="molecule type" value="Genomic_DNA"/>
</dbReference>
<dbReference type="SMART" id="SM00857">
    <property type="entry name" value="Resolvase"/>
    <property type="match status" value="1"/>
</dbReference>
<accession>A0A267MP95</accession>
<reference evidence="4 5" key="1">
    <citation type="submission" date="2017-06" db="EMBL/GenBank/DDBJ databases">
        <title>Draft genome sequence of anaerobic fermentative bacterium Anaeromicrobium sediminis DY2726D isolated from West Pacific Ocean sediments.</title>
        <authorList>
            <person name="Zeng X."/>
        </authorList>
    </citation>
    <scope>NUCLEOTIDE SEQUENCE [LARGE SCALE GENOMIC DNA]</scope>
    <source>
        <strain evidence="4 5">DY2726D</strain>
    </source>
</reference>
<protein>
    <recommendedName>
        <fullName evidence="6">Recombinase family protein</fullName>
    </recommendedName>
</protein>
<dbReference type="Proteomes" id="UP000216024">
    <property type="component" value="Unassembled WGS sequence"/>
</dbReference>
<dbReference type="Gene3D" id="3.90.1750.20">
    <property type="entry name" value="Putative Large Serine Recombinase, Chain B, Domain 2"/>
    <property type="match status" value="2"/>
</dbReference>
<dbReference type="RefSeq" id="WP_095130691.1">
    <property type="nucleotide sequence ID" value="NZ_NIBG01000001.1"/>
</dbReference>
<proteinExistence type="predicted"/>
<evidence type="ECO:0000313" key="5">
    <source>
        <dbReference type="Proteomes" id="UP000216024"/>
    </source>
</evidence>
<comment type="caution">
    <text evidence="4">The sequence shown here is derived from an EMBL/GenBank/DDBJ whole genome shotgun (WGS) entry which is preliminary data.</text>
</comment>
<dbReference type="InterPro" id="IPR006119">
    <property type="entry name" value="Resolv_N"/>
</dbReference>
<evidence type="ECO:0000256" key="1">
    <source>
        <dbReference type="SAM" id="MobiDB-lite"/>
    </source>
</evidence>
<evidence type="ECO:0008006" key="6">
    <source>
        <dbReference type="Google" id="ProtNLM"/>
    </source>
</evidence>
<dbReference type="InterPro" id="IPR036162">
    <property type="entry name" value="Resolvase-like_N_sf"/>
</dbReference>
<feature type="domain" description="Recombinase" evidence="3">
    <location>
        <begin position="155"/>
        <end position="319"/>
    </location>
</feature>
<dbReference type="InterPro" id="IPR038109">
    <property type="entry name" value="DNA_bind_recomb_sf"/>
</dbReference>
<dbReference type="GO" id="GO:0000150">
    <property type="term" value="F:DNA strand exchange activity"/>
    <property type="evidence" value="ECO:0007669"/>
    <property type="project" value="InterPro"/>
</dbReference>
<dbReference type="CDD" id="cd03768">
    <property type="entry name" value="SR_ResInv"/>
    <property type="match status" value="1"/>
</dbReference>
<sequence length="567" mass="65009">METAAVYARKSKASDKGESTENQISRGAALCKLRGWNHVVYEDYDYSGKTLERPAFERMMQDAKDGKIKYIICYKLDRISRSVSDFSGLITELNELDVGFVSIKENFDTSTPMGRAMMMITAVFAQLERETIVERVKDNMVDRFKSGKWNGGVVPFGYEADRKSIIVNGKTKNVTDLIPNEKECAIIKQLFDWYVKDDLSMRKIAHTANSSEYGFTTRAGVGWSPTKASRIIKNALYCIADKDAYDYFKNHTKMQIVSDEKDFTGEYGLMFYNRRKPHKKSTRVRSEDEWYVGIGSHKGVVPGEIYAKAQLKLKRNISTAPRSSQSTRSPLSGLVRCDKCGHAMALVASPKANDISKGYFLYFKCRVRNDRSEELCDNEVSMRADYLEELIVNHIKQLYNDEHYINELLDNSAQEVDDKRIPLMARQNKIDSEIKTTEREMDNLVTALTKGTLPEFLIKKKYKELEDKKNSLLHELNKIQYELQTNSIESINIETARYHLKQFTTLYEFLDIEEKKKLLKSIVREINIYNGVVELTLYFSATSYTSSSDLVSHAHGLRANIKFTEAG</sequence>
<evidence type="ECO:0000313" key="4">
    <source>
        <dbReference type="EMBL" id="PAB61356.1"/>
    </source>
</evidence>
<dbReference type="AlphaFoldDB" id="A0A267MP95"/>
<dbReference type="Pfam" id="PF13408">
    <property type="entry name" value="Zn_ribbon_recom"/>
    <property type="match status" value="1"/>
</dbReference>
<dbReference type="SUPFAM" id="SSF53041">
    <property type="entry name" value="Resolvase-like"/>
    <property type="match status" value="1"/>
</dbReference>
<dbReference type="PROSITE" id="PS51736">
    <property type="entry name" value="RECOMBINASES_3"/>
    <property type="match status" value="1"/>
</dbReference>
<name>A0A267MP95_9FIRM</name>
<dbReference type="InterPro" id="IPR050639">
    <property type="entry name" value="SSR_resolvase"/>
</dbReference>
<organism evidence="4 5">
    <name type="scientific">Anaeromicrobium sediminis</name>
    <dbReference type="NCBI Taxonomy" id="1478221"/>
    <lineage>
        <taxon>Bacteria</taxon>
        <taxon>Bacillati</taxon>
        <taxon>Bacillota</taxon>
        <taxon>Clostridia</taxon>
        <taxon>Peptostreptococcales</taxon>
        <taxon>Thermotaleaceae</taxon>
        <taxon>Anaeromicrobium</taxon>
    </lineage>
</organism>
<dbReference type="PANTHER" id="PTHR30461:SF23">
    <property type="entry name" value="DNA RECOMBINASE-RELATED"/>
    <property type="match status" value="1"/>
</dbReference>
<dbReference type="InterPro" id="IPR025827">
    <property type="entry name" value="Zn_ribbon_recom_dom"/>
</dbReference>